<dbReference type="Proteomes" id="UP000054560">
    <property type="component" value="Unassembled WGS sequence"/>
</dbReference>
<dbReference type="EMBL" id="KQ243266">
    <property type="protein sequence ID" value="KNC76083.1"/>
    <property type="molecule type" value="Genomic_DNA"/>
</dbReference>
<organism evidence="2 3">
    <name type="scientific">Sphaeroforma arctica JP610</name>
    <dbReference type="NCBI Taxonomy" id="667725"/>
    <lineage>
        <taxon>Eukaryota</taxon>
        <taxon>Ichthyosporea</taxon>
        <taxon>Ichthyophonida</taxon>
        <taxon>Sphaeroforma</taxon>
    </lineage>
</organism>
<dbReference type="GeneID" id="25911908"/>
<reference evidence="2 3" key="1">
    <citation type="submission" date="2011-02" db="EMBL/GenBank/DDBJ databases">
        <title>The Genome Sequence of Sphaeroforma arctica JP610.</title>
        <authorList>
            <consortium name="The Broad Institute Genome Sequencing Platform"/>
            <person name="Russ C."/>
            <person name="Cuomo C."/>
            <person name="Young S.K."/>
            <person name="Zeng Q."/>
            <person name="Gargeya S."/>
            <person name="Alvarado L."/>
            <person name="Berlin A."/>
            <person name="Chapman S.B."/>
            <person name="Chen Z."/>
            <person name="Freedman E."/>
            <person name="Gellesch M."/>
            <person name="Goldberg J."/>
            <person name="Griggs A."/>
            <person name="Gujja S."/>
            <person name="Heilman E."/>
            <person name="Heiman D."/>
            <person name="Howarth C."/>
            <person name="Mehta T."/>
            <person name="Neiman D."/>
            <person name="Pearson M."/>
            <person name="Roberts A."/>
            <person name="Saif S."/>
            <person name="Shea T."/>
            <person name="Shenoy N."/>
            <person name="Sisk P."/>
            <person name="Stolte C."/>
            <person name="Sykes S."/>
            <person name="White J."/>
            <person name="Yandava C."/>
            <person name="Burger G."/>
            <person name="Gray M.W."/>
            <person name="Holland P.W.H."/>
            <person name="King N."/>
            <person name="Lang F.B.F."/>
            <person name="Roger A.J."/>
            <person name="Ruiz-Trillo I."/>
            <person name="Haas B."/>
            <person name="Nusbaum C."/>
            <person name="Birren B."/>
        </authorList>
    </citation>
    <scope>NUCLEOTIDE SEQUENCE [LARGE SCALE GENOMIC DNA]</scope>
    <source>
        <strain evidence="2 3">JP610</strain>
    </source>
</reference>
<feature type="region of interest" description="Disordered" evidence="1">
    <location>
        <begin position="201"/>
        <end position="232"/>
    </location>
</feature>
<feature type="compositionally biased region" description="Basic and acidic residues" evidence="1">
    <location>
        <begin position="65"/>
        <end position="87"/>
    </location>
</feature>
<evidence type="ECO:0000313" key="2">
    <source>
        <dbReference type="EMBL" id="KNC76083.1"/>
    </source>
</evidence>
<gene>
    <name evidence="2" type="ORF">SARC_11404</name>
</gene>
<accession>A0A0L0FJA5</accession>
<proteinExistence type="predicted"/>
<feature type="region of interest" description="Disordered" evidence="1">
    <location>
        <begin position="65"/>
        <end position="99"/>
    </location>
</feature>
<evidence type="ECO:0000256" key="1">
    <source>
        <dbReference type="SAM" id="MobiDB-lite"/>
    </source>
</evidence>
<feature type="compositionally biased region" description="Polar residues" evidence="1">
    <location>
        <begin position="215"/>
        <end position="230"/>
    </location>
</feature>
<sequence length="528" mass="56905">MAVCSDEGYVRVWSTSDRGSAPVTSHRAGYEASGGDVVVGGSGYDSNGNVKYDIRDKMSARQKYSEKDWKARTRSENSAKRRSKQLDSPRSLSCGGSPGSDNVFIRTDTGKATHVLAECDALNAAKLRDDSIVYAIASGNLARRMYWKKDKSSCTCAAPTQQGISIPINMPTHTRKIVVPSDTPLACSKLHVSVAGRISERSECKRGKPIESRPHTSTRTSAVSTQTDNGQPAECVSTQVRHHVTGGQNANACQEGTVAHTPTPKQCRGDSQVDRRRISKSLTPTVTTPAHADTTETAAKMSGISGTKKTRSTLKASGATLHQLAEGSTIEMRVESGKEVWERTRVHINAIPFRKSKANRDIRSFFQPLQSAACKPQAASTVGDENKPPSNGTKLIARTRKGARLSVSKHNCTGKAADDERKRITPLAASTRLNSGSCTKTASIAKLNGKSKIAATKGPENRGGDIQTHLPTHTRPVLAVPRQKAGRKLGDTDDSYVSSCKRMKTSGNEAVDTQQTMNPVDAWFYPVQ</sequence>
<dbReference type="AlphaFoldDB" id="A0A0L0FJA5"/>
<name>A0A0L0FJA5_9EUKA</name>
<keyword evidence="3" id="KW-1185">Reference proteome</keyword>
<protein>
    <submittedName>
        <fullName evidence="2">Uncharacterized protein</fullName>
    </submittedName>
</protein>
<dbReference type="RefSeq" id="XP_014149985.1">
    <property type="nucleotide sequence ID" value="XM_014294510.1"/>
</dbReference>
<feature type="compositionally biased region" description="Basic and acidic residues" evidence="1">
    <location>
        <begin position="201"/>
        <end position="214"/>
    </location>
</feature>
<evidence type="ECO:0000313" key="3">
    <source>
        <dbReference type="Proteomes" id="UP000054560"/>
    </source>
</evidence>
<feature type="region of interest" description="Disordered" evidence="1">
    <location>
        <begin position="285"/>
        <end position="311"/>
    </location>
</feature>